<feature type="compositionally biased region" description="Polar residues" evidence="4">
    <location>
        <begin position="576"/>
        <end position="591"/>
    </location>
</feature>
<feature type="coiled-coil region" evidence="3">
    <location>
        <begin position="1400"/>
        <end position="1432"/>
    </location>
</feature>
<proteinExistence type="predicted"/>
<keyword evidence="3" id="KW-0175">Coiled coil</keyword>
<dbReference type="Proteomes" id="UP000722791">
    <property type="component" value="Unassembled WGS sequence"/>
</dbReference>
<feature type="region of interest" description="Disordered" evidence="4">
    <location>
        <begin position="1620"/>
        <end position="1663"/>
    </location>
</feature>
<evidence type="ECO:0000313" key="8">
    <source>
        <dbReference type="Proteomes" id="UP000722791"/>
    </source>
</evidence>
<dbReference type="Gene3D" id="2.170.270.10">
    <property type="entry name" value="SET domain"/>
    <property type="match status" value="1"/>
</dbReference>
<comment type="caution">
    <text evidence="7">The sequence shown here is derived from an EMBL/GenBank/DDBJ whole genome shotgun (WGS) entry which is preliminary data.</text>
</comment>
<feature type="compositionally biased region" description="Low complexity" evidence="4">
    <location>
        <begin position="1108"/>
        <end position="1121"/>
    </location>
</feature>
<evidence type="ECO:0000256" key="3">
    <source>
        <dbReference type="SAM" id="Coils"/>
    </source>
</evidence>
<dbReference type="GO" id="GO:0035097">
    <property type="term" value="C:histone methyltransferase complex"/>
    <property type="evidence" value="ECO:0007669"/>
    <property type="project" value="TreeGrafter"/>
</dbReference>
<dbReference type="SUPFAM" id="SSF82199">
    <property type="entry name" value="SET domain"/>
    <property type="match status" value="1"/>
</dbReference>
<keyword evidence="1" id="KW-0805">Transcription regulation</keyword>
<feature type="region of interest" description="Disordered" evidence="4">
    <location>
        <begin position="150"/>
        <end position="185"/>
    </location>
</feature>
<dbReference type="GO" id="GO:0042800">
    <property type="term" value="F:histone H3K4 methyltransferase activity"/>
    <property type="evidence" value="ECO:0007669"/>
    <property type="project" value="TreeGrafter"/>
</dbReference>
<feature type="region of interest" description="Disordered" evidence="4">
    <location>
        <begin position="863"/>
        <end position="896"/>
    </location>
</feature>
<evidence type="ECO:0000256" key="4">
    <source>
        <dbReference type="SAM" id="MobiDB-lite"/>
    </source>
</evidence>
<feature type="region of interest" description="Disordered" evidence="4">
    <location>
        <begin position="1262"/>
        <end position="1284"/>
    </location>
</feature>
<feature type="compositionally biased region" description="Polar residues" evidence="4">
    <location>
        <begin position="1275"/>
        <end position="1284"/>
    </location>
</feature>
<feature type="compositionally biased region" description="Polar residues" evidence="4">
    <location>
        <begin position="156"/>
        <end position="166"/>
    </location>
</feature>
<dbReference type="Proteomes" id="UP000747110">
    <property type="component" value="Unassembled WGS sequence"/>
</dbReference>
<evidence type="ECO:0000313" key="7">
    <source>
        <dbReference type="EMBL" id="GIM00760.1"/>
    </source>
</evidence>
<feature type="region of interest" description="Disordered" evidence="4">
    <location>
        <begin position="1105"/>
        <end position="1132"/>
    </location>
</feature>
<dbReference type="EMBL" id="BNCQ01000008">
    <property type="protein sequence ID" value="GIM00760.1"/>
    <property type="molecule type" value="Genomic_DNA"/>
</dbReference>
<keyword evidence="9" id="KW-1185">Reference proteome</keyword>
<dbReference type="OrthoDB" id="2422440at2759"/>
<evidence type="ECO:0000256" key="2">
    <source>
        <dbReference type="ARBA" id="ARBA00023163"/>
    </source>
</evidence>
<sequence length="2317" mass="250215">MTMANTFNVLESMRLRTQLTAPGRENYGVPFLSSSELERVQNPLQLTSHSSRISANTLMPGAPTSKACGGGESCPTTTDANSRLTAVPTAVKVMTTDQSNCAVSQQRFTCAPIISPSYVEGRALDHKCSGNLRPPASDTQSGAVAPAPALARTAQGWPSSSGSDVSTPAGDRRSPLGSTAASRGWCVGSSGPTHLATSIQGDAQRAPVSGAAAAGPHGQKNSSPTGIGSFSAEALLSGPLLGSRSHEGVSSLDSCHVGHMHPLSSLLQPQQSQLQQQQQCPHQQEHRIVTQDRAVTTNQQLRHQQLYAQQQQLIQSMQPEQLMGGCDWQKHQLQMHAQALGVQSTRESVLPQGQQPEGLGTLQLHQVQSVQQFSGQVQMQGHQVNGVLQGRLDAQVTTHRLMGAQAQMAPYSQPQRPNTEHGVQLQTMQPYQQQNTTTLQPVSGGDQVITVHESQQKPRPSMMSPLISTLGQPPAVQVHQPPATVSSPMPQPQQQPTQQRDFSSSNTELQSQGVWGAQPTASECVNRTSGNPAPTIACQQHPSMCPGRQQIGSHMQATVQDLQMLAGPQPYPAQQQVMQGSQPQADSQASLMRSGPHMMPTQQGRQVQPGEPATRAQVGSQGPEANGRAQYRYESLLCQQPQHQQQEQAHSMPNMLAHKQEQAEDCGYGRLWAQREQLGIAQKKMHLDHNQQSESSHLLSQISDVRASQQLLLQQRQQSQILQQQQQRRQEQQAQEEQCQPQQLSMLDLLAQPRWQQAQLQSQAQIQPGTAVTWTTRYQQSGPVAGDDLVAQRQQLPGAEHILQQLNGQRVQSGQCNQGYVGSSLIEAGPPKRRTEPGHNAMLYHAQEQQLLQQQLQQRMQWHAEVRGKQEPTVQQPQCAQHQRQYQQAPADKDGSSLSFVAAGQEQHLVSASSNSLQAASSLGVSRGRPDAEAMQHGLLGFNSSAKAQAMMQPEPCLAAVPQRSSIVTSSSGAPQSLLPSAPSITLPMGSSVAVSSGNPTLQLMHQQEAQQSCIAAMTSSQPILQPAAFQHQNDNSTLVSGGLLRAGEFSAGAADPQSGLRPQRLQQLLLRKQQDAANVTTGSHNAQHVLQCRYQAEVRTHAPIPDSQPQQQHQLSGQDSCATPDGAGQEEVEAVARAGSNPRPHAALPLSMSVPANIRAGAAPLPHGAETMQQPPQQQRTQSRVGFHYATYTQGQQQQGPFQQEQQPQLPHGPMPRQYNDPWEQGVQDFSLQHGLISDMQYHRSGQAGVQHQVRVDKLQQGEGQQQPKPGQLSLASRMTSQPTELLQGRPLLPLFKPPQDKESRTSLPWSVQSLQQWQHERQLLPLNEMVGSASSTAVAAADMSRQERLMDVGSAADISKAAAATHETVVQAQHAQRLHEETQFKLLQQHLQQQRPQQQLEQAELQQLQCQQQQQQQQQLLLQRQQQQQQQKLQQLFVRPALQLNAASTIPKEVRASGPAGATNGLFHTCVNPQAQDIQAPGQLVSQEQQLFKLQQQQQQWQLLQQQQLMHQQDSQPPQQCQQQGNQPLSQCTGQEPSSWRAMGSSQWLFKDMGPSCRGVGNAMPAANATVEAGAQTATGTVRPLLLEQVNAEVLHRGRSSAEQGPPNVQLLQQQALMQEPRQEPQQQVIRGQEHMAPRPQSRCSDRLQLQQQQLSPPQQQHWLQPNYHLQQQAQQHQSHQQLQAATSFDHGSWTSGTYAAPGPACALASDVVGGPALNQMVSGQSSTHVMTPIHTSSAAPAMNGVASQMAPPWVGYNATGGGQGSCGSSVPGLEPPYKRTKLEDANCAATLQPPPTGPAPLSDDSKAAMTAAMEAANRLIGPMPVLRRPSGDWAPPLGFCHGAGYESSTETKPGSVRTAGTPQAAYGHPQLTLLDQHHYLHQQQLLTQRQRQQIHLGSTKSQDDHGEGQVVAAVSSMLPSLTSPSPAHLSSPQLPVSGAPVAPVVLQNFQLGLDDSFSVAPSPAVTGAMLTAPPPRRRPPQAMSQKAVATVQPPPPAEGCARSRPIDRSKLGQHRLKPPPVIHPLRLGSRRPLGPARLCSSAIGLLGNASHIAPLVPSGALTEDTAAGGSMVPDGNAAPAGGNSSKKRLAVKDRKVPVELVPVVGKAVGAGASGVRIKHGKGGSHGSGPAAATAPGKLLNALREAKALLNRRFVVRRSGIAQLGVFAAERIPVDTLLMEYHGEAVRNTVADLREKRYAAAGLGCYLFNPGGPPDEAVVLDATHRGNIMRFVNHSCGPNCTAKTVVIEGQRRIFLFSSTVLLPGTELTYDYKLTSALCMDAFKGLPEEYIEQAAEQIGVELLRCQCGDKRCRKYL</sequence>
<keyword evidence="2" id="KW-0804">Transcription</keyword>
<protein>
    <recommendedName>
        <fullName evidence="5">SET domain-containing protein</fullName>
    </recommendedName>
</protein>
<feature type="region of interest" description="Disordered" evidence="4">
    <location>
        <begin position="1511"/>
        <end position="1542"/>
    </location>
</feature>
<feature type="compositionally biased region" description="Low complexity" evidence="4">
    <location>
        <begin position="1650"/>
        <end position="1663"/>
    </location>
</feature>
<name>A0A8J4LLA4_9CHLO</name>
<organism evidence="7 8">
    <name type="scientific">Volvox reticuliferus</name>
    <dbReference type="NCBI Taxonomy" id="1737510"/>
    <lineage>
        <taxon>Eukaryota</taxon>
        <taxon>Viridiplantae</taxon>
        <taxon>Chlorophyta</taxon>
        <taxon>core chlorophytes</taxon>
        <taxon>Chlorophyceae</taxon>
        <taxon>CS clade</taxon>
        <taxon>Chlamydomonadales</taxon>
        <taxon>Volvocaceae</taxon>
        <taxon>Volvox</taxon>
    </lineage>
</organism>
<feature type="compositionally biased region" description="Low complexity" evidence="4">
    <location>
        <begin position="1511"/>
        <end position="1533"/>
    </location>
</feature>
<feature type="compositionally biased region" description="Low complexity" evidence="4">
    <location>
        <begin position="472"/>
        <end position="483"/>
    </location>
</feature>
<dbReference type="GO" id="GO:0045893">
    <property type="term" value="P:positive regulation of DNA-templated transcription"/>
    <property type="evidence" value="ECO:0007669"/>
    <property type="project" value="TreeGrafter"/>
</dbReference>
<dbReference type="InterPro" id="IPR046341">
    <property type="entry name" value="SET_dom_sf"/>
</dbReference>
<evidence type="ECO:0000313" key="6">
    <source>
        <dbReference type="EMBL" id="GIL76052.1"/>
    </source>
</evidence>
<accession>A0A8J4LLA4</accession>
<dbReference type="Pfam" id="PF00856">
    <property type="entry name" value="SET"/>
    <property type="match status" value="1"/>
</dbReference>
<feature type="region of interest" description="Disordered" evidence="4">
    <location>
        <begin position="201"/>
        <end position="227"/>
    </location>
</feature>
<dbReference type="PANTHER" id="PTHR45838">
    <property type="entry name" value="HISTONE-LYSINE-N-METHYLTRANSFERASE 2 KMT2 FAMILY MEMBER"/>
    <property type="match status" value="1"/>
</dbReference>
<evidence type="ECO:0000259" key="5">
    <source>
        <dbReference type="PROSITE" id="PS50280"/>
    </source>
</evidence>
<feature type="compositionally biased region" description="Polar residues" evidence="4">
    <location>
        <begin position="500"/>
        <end position="512"/>
    </location>
</feature>
<dbReference type="SMART" id="SM00317">
    <property type="entry name" value="SET"/>
    <property type="match status" value="1"/>
</dbReference>
<dbReference type="PANTHER" id="PTHR45838:SF4">
    <property type="entry name" value="HISTONE-LYSINE N-METHYLTRANSFERASE TRITHORAX"/>
    <property type="match status" value="1"/>
</dbReference>
<evidence type="ECO:0000313" key="9">
    <source>
        <dbReference type="Proteomes" id="UP000747110"/>
    </source>
</evidence>
<dbReference type="PROSITE" id="PS50280">
    <property type="entry name" value="SET"/>
    <property type="match status" value="1"/>
</dbReference>
<feature type="compositionally biased region" description="Low complexity" evidence="4">
    <location>
        <begin position="875"/>
        <end position="888"/>
    </location>
</feature>
<dbReference type="EMBL" id="BNCP01000008">
    <property type="protein sequence ID" value="GIL76052.1"/>
    <property type="molecule type" value="Genomic_DNA"/>
</dbReference>
<feature type="region of interest" description="Disordered" evidence="4">
    <location>
        <begin position="576"/>
        <end position="625"/>
    </location>
</feature>
<reference evidence="7" key="1">
    <citation type="journal article" date="2021" name="Proc. Natl. Acad. Sci. U.S.A.">
        <title>Three genomes in the algal genus Volvox reveal the fate of a haploid sex-determining region after a transition to homothallism.</title>
        <authorList>
            <person name="Yamamoto K."/>
            <person name="Hamaji T."/>
            <person name="Kawai-Toyooka H."/>
            <person name="Matsuzaki R."/>
            <person name="Takahashi F."/>
            <person name="Nishimura Y."/>
            <person name="Kawachi M."/>
            <person name="Noguchi H."/>
            <person name="Minakuchi Y."/>
            <person name="Umen J.G."/>
            <person name="Toyoda A."/>
            <person name="Nozaki H."/>
        </authorList>
    </citation>
    <scope>NUCLEOTIDE SEQUENCE</scope>
    <source>
        <strain evidence="7">NIES-3785</strain>
        <strain evidence="6">NIES-3786</strain>
    </source>
</reference>
<evidence type="ECO:0000256" key="1">
    <source>
        <dbReference type="ARBA" id="ARBA00023015"/>
    </source>
</evidence>
<feature type="domain" description="SET" evidence="5">
    <location>
        <begin position="2154"/>
        <end position="2274"/>
    </location>
</feature>
<dbReference type="InterPro" id="IPR001214">
    <property type="entry name" value="SET_dom"/>
</dbReference>
<gene>
    <name evidence="6" type="ORF">Vretifemale_5786</name>
    <name evidence="7" type="ORF">Vretimale_5690</name>
</gene>
<feature type="compositionally biased region" description="Low complexity" evidence="4">
    <location>
        <begin position="1262"/>
        <end position="1274"/>
    </location>
</feature>
<feature type="region of interest" description="Disordered" evidence="4">
    <location>
        <begin position="453"/>
        <end position="512"/>
    </location>
</feature>